<dbReference type="GO" id="GO:0016787">
    <property type="term" value="F:hydrolase activity"/>
    <property type="evidence" value="ECO:0007669"/>
    <property type="project" value="UniProtKB-KW"/>
</dbReference>
<dbReference type="SUPFAM" id="SSF52266">
    <property type="entry name" value="SGNH hydrolase"/>
    <property type="match status" value="1"/>
</dbReference>
<reference evidence="5 6" key="1">
    <citation type="submission" date="2018-07" db="EMBL/GenBank/DDBJ databases">
        <title>Genomic Encyclopedia of Type Strains, Phase III (KMG-III): the genomes of soil and plant-associated and newly described type strains.</title>
        <authorList>
            <person name="Whitman W."/>
        </authorList>
    </citation>
    <scope>NUCLEOTIDE SEQUENCE [LARGE SCALE GENOMIC DNA]</scope>
    <source>
        <strain evidence="5 6">CECT 7506</strain>
    </source>
</reference>
<dbReference type="InterPro" id="IPR008979">
    <property type="entry name" value="Galactose-bd-like_sf"/>
</dbReference>
<organism evidence="5 6">
    <name type="scientific">Paenibacillus prosopidis</name>
    <dbReference type="NCBI Taxonomy" id="630520"/>
    <lineage>
        <taxon>Bacteria</taxon>
        <taxon>Bacillati</taxon>
        <taxon>Bacillota</taxon>
        <taxon>Bacilli</taxon>
        <taxon>Bacillales</taxon>
        <taxon>Paenibacillaceae</taxon>
        <taxon>Paenibacillus</taxon>
    </lineage>
</organism>
<dbReference type="EMBL" id="QPJD01000010">
    <property type="protein sequence ID" value="RCW45557.1"/>
    <property type="molecule type" value="Genomic_DNA"/>
</dbReference>
<dbReference type="InterPro" id="IPR013830">
    <property type="entry name" value="SGNH_hydro"/>
</dbReference>
<dbReference type="Proteomes" id="UP000252415">
    <property type="component" value="Unassembled WGS sequence"/>
</dbReference>
<gene>
    <name evidence="5" type="ORF">DFP97_110145</name>
</gene>
<dbReference type="AlphaFoldDB" id="A0A368VWC6"/>
<name>A0A368VWC6_9BACL</name>
<evidence type="ECO:0000259" key="4">
    <source>
        <dbReference type="Pfam" id="PF21254"/>
    </source>
</evidence>
<dbReference type="SUPFAM" id="SSF49785">
    <property type="entry name" value="Galactose-binding domain-like"/>
    <property type="match status" value="1"/>
</dbReference>
<dbReference type="InterPro" id="IPR037459">
    <property type="entry name" value="RhgT-like"/>
</dbReference>
<evidence type="ECO:0000313" key="6">
    <source>
        <dbReference type="Proteomes" id="UP000252415"/>
    </source>
</evidence>
<dbReference type="Gene3D" id="3.40.50.1110">
    <property type="entry name" value="SGNH hydrolase"/>
    <property type="match status" value="1"/>
</dbReference>
<dbReference type="Pfam" id="PF21254">
    <property type="entry name" value="AGA-YXIM_GBD"/>
    <property type="match status" value="1"/>
</dbReference>
<dbReference type="InterPro" id="IPR049033">
    <property type="entry name" value="AGA-YXIM_GBD"/>
</dbReference>
<evidence type="ECO:0000313" key="5">
    <source>
        <dbReference type="EMBL" id="RCW45557.1"/>
    </source>
</evidence>
<dbReference type="Gene3D" id="2.60.120.430">
    <property type="entry name" value="Galactose-binding lectin"/>
    <property type="match status" value="1"/>
</dbReference>
<proteinExistence type="inferred from homology"/>
<dbReference type="OrthoDB" id="9807041at2"/>
<evidence type="ECO:0000256" key="1">
    <source>
        <dbReference type="ARBA" id="ARBA00008668"/>
    </source>
</evidence>
<dbReference type="PANTHER" id="PTHR43695">
    <property type="entry name" value="PUTATIVE (AFU_ORTHOLOGUE AFUA_2G17250)-RELATED"/>
    <property type="match status" value="1"/>
</dbReference>
<evidence type="ECO:0000259" key="3">
    <source>
        <dbReference type="Pfam" id="PF13472"/>
    </source>
</evidence>
<comment type="caution">
    <text evidence="5">The sequence shown here is derived from an EMBL/GenBank/DDBJ whole genome shotgun (WGS) entry which is preliminary data.</text>
</comment>
<protein>
    <submittedName>
        <fullName evidence="5">Lysophospholipase L1-like esterase</fullName>
    </submittedName>
</protein>
<dbReference type="RefSeq" id="WP_114381402.1">
    <property type="nucleotide sequence ID" value="NZ_QPJD01000010.1"/>
</dbReference>
<keyword evidence="6" id="KW-1185">Reference proteome</keyword>
<dbReference type="PANTHER" id="PTHR43695:SF1">
    <property type="entry name" value="RHAMNOGALACTURONAN ACETYLESTERASE"/>
    <property type="match status" value="1"/>
</dbReference>
<comment type="similarity">
    <text evidence="1">Belongs to the 'GDSL' lipolytic enzyme family.</text>
</comment>
<sequence>MTVSLKFDFGIGAMPDAPYIQVLPDTAYSEALGYGFENNERVYSRDRGEADRLHGAFCIPLEAVFAVDLPNGCYTVTATIGDAIAPTSTMLKYGVGRVVLHKAVTSAGQYAIHSFTVKVTDGKLRLSFSGAAPRINALQINEAKQATTIFLAGDSTVTDQDTFPYAGWGQMLPLYFKTDVAVDNHAKSGRSSKSFIDEGRLAAILEQIKPNDYLWIQFGHNDQKPDTERATEPFGSYKEMLSIYVKEARAREARPVLITPMHRRKFDGQGRIIDTHGDYLLGMMQLAAELDVPLIDLAAKSKALYEQLGDEPSKALFMWAYPGEFIHFPEGAQDDTHFQELGAIQIAGLVAEGVKELGLSPLSLYLKGL</sequence>
<feature type="domain" description="SGNH hydrolase-type esterase" evidence="3">
    <location>
        <begin position="153"/>
        <end position="327"/>
    </location>
</feature>
<dbReference type="InterPro" id="IPR036514">
    <property type="entry name" value="SGNH_hydro_sf"/>
</dbReference>
<dbReference type="CDD" id="cd01821">
    <property type="entry name" value="Rhamnogalacturan_acetylesterase_like"/>
    <property type="match status" value="1"/>
</dbReference>
<feature type="domain" description="Beta-agarase/YXIM esterase-like galactose-binding" evidence="4">
    <location>
        <begin position="6"/>
        <end position="126"/>
    </location>
</feature>
<keyword evidence="2" id="KW-0378">Hydrolase</keyword>
<accession>A0A368VWC6</accession>
<evidence type="ECO:0000256" key="2">
    <source>
        <dbReference type="ARBA" id="ARBA00022801"/>
    </source>
</evidence>
<dbReference type="Pfam" id="PF13472">
    <property type="entry name" value="Lipase_GDSL_2"/>
    <property type="match status" value="1"/>
</dbReference>